<protein>
    <recommendedName>
        <fullName evidence="5">Large ribosomal subunit protein bL25</fullName>
    </recommendedName>
    <alternativeName>
        <fullName evidence="5">General stress protein CTC</fullName>
    </alternativeName>
</protein>
<evidence type="ECO:0000256" key="1">
    <source>
        <dbReference type="ARBA" id="ARBA00022730"/>
    </source>
</evidence>
<dbReference type="Pfam" id="PF14693">
    <property type="entry name" value="Ribosomal_TL5_C"/>
    <property type="match status" value="1"/>
</dbReference>
<keyword evidence="1 5" id="KW-0699">rRNA-binding</keyword>
<dbReference type="InterPro" id="IPR001021">
    <property type="entry name" value="Ribosomal_bL25_long"/>
</dbReference>
<evidence type="ECO:0000259" key="7">
    <source>
        <dbReference type="Pfam" id="PF01386"/>
    </source>
</evidence>
<evidence type="ECO:0000256" key="3">
    <source>
        <dbReference type="ARBA" id="ARBA00022980"/>
    </source>
</evidence>
<evidence type="ECO:0000256" key="2">
    <source>
        <dbReference type="ARBA" id="ARBA00022884"/>
    </source>
</evidence>
<dbReference type="Gene3D" id="2.40.240.10">
    <property type="entry name" value="Ribosomal Protein L25, Chain P"/>
    <property type="match status" value="1"/>
</dbReference>
<organism evidence="9 10">
    <name type="scientific">Anoxybacter fermentans</name>
    <dbReference type="NCBI Taxonomy" id="1323375"/>
    <lineage>
        <taxon>Bacteria</taxon>
        <taxon>Bacillati</taxon>
        <taxon>Bacillota</taxon>
        <taxon>Clostridia</taxon>
        <taxon>Halanaerobiales</taxon>
        <taxon>Anoxybacter</taxon>
    </lineage>
</organism>
<dbReference type="SUPFAM" id="SSF50715">
    <property type="entry name" value="Ribosomal protein L25-like"/>
    <property type="match status" value="1"/>
</dbReference>
<dbReference type="NCBIfam" id="NF004128">
    <property type="entry name" value="PRK05618.1-2"/>
    <property type="match status" value="1"/>
</dbReference>
<keyword evidence="4 5" id="KW-0687">Ribonucleoprotein</keyword>
<dbReference type="GO" id="GO:0006412">
    <property type="term" value="P:translation"/>
    <property type="evidence" value="ECO:0007669"/>
    <property type="project" value="UniProtKB-UniRule"/>
</dbReference>
<evidence type="ECO:0000256" key="5">
    <source>
        <dbReference type="HAMAP-Rule" id="MF_01334"/>
    </source>
</evidence>
<dbReference type="InterPro" id="IPR011035">
    <property type="entry name" value="Ribosomal_bL25/Gln-tRNA_synth"/>
</dbReference>
<dbReference type="Pfam" id="PF01386">
    <property type="entry name" value="Ribosomal_L25p"/>
    <property type="match status" value="1"/>
</dbReference>
<dbReference type="InterPro" id="IPR029751">
    <property type="entry name" value="Ribosomal_L25_dom"/>
</dbReference>
<dbReference type="RefSeq" id="WP_127017922.1">
    <property type="nucleotide sequence ID" value="NZ_CP016379.1"/>
</dbReference>
<accession>A0A3Q9HS58</accession>
<dbReference type="InterPro" id="IPR037121">
    <property type="entry name" value="Ribosomal_bL25_C"/>
</dbReference>
<keyword evidence="10" id="KW-1185">Reference proteome</keyword>
<evidence type="ECO:0000313" key="10">
    <source>
        <dbReference type="Proteomes" id="UP000267250"/>
    </source>
</evidence>
<dbReference type="KEGG" id="aft:BBF96_14890"/>
<feature type="domain" description="Large ribosomal subunit protein bL25 L25" evidence="7">
    <location>
        <begin position="6"/>
        <end position="89"/>
    </location>
</feature>
<dbReference type="GO" id="GO:0008097">
    <property type="term" value="F:5S rRNA binding"/>
    <property type="evidence" value="ECO:0007669"/>
    <property type="project" value="InterPro"/>
</dbReference>
<comment type="function">
    <text evidence="5">This is one of the proteins that binds to the 5S RNA in the ribosome where it forms part of the central protuberance.</text>
</comment>
<feature type="domain" description="Large ribosomal subunit protein bL25 beta" evidence="8">
    <location>
        <begin position="97"/>
        <end position="179"/>
    </location>
</feature>
<dbReference type="AlphaFoldDB" id="A0A3Q9HS58"/>
<dbReference type="OrthoDB" id="9790002at2"/>
<comment type="subunit">
    <text evidence="5">Part of the 50S ribosomal subunit; part of the 5S rRNA/L5/L18/L25 subcomplex. Contacts the 5S rRNA. Binds to the 5S rRNA independently of L5 and L18.</text>
</comment>
<dbReference type="PANTHER" id="PTHR33284:SF1">
    <property type="entry name" value="RIBOSOMAL PROTEIN L25_GLN-TRNA SYNTHETASE, ANTI-CODON-BINDING DOMAIN-CONTAINING PROTEIN"/>
    <property type="match status" value="1"/>
</dbReference>
<dbReference type="InterPro" id="IPR020056">
    <property type="entry name" value="Rbsml_bL25/Gln-tRNA_synth_N"/>
</dbReference>
<dbReference type="InterPro" id="IPR020057">
    <property type="entry name" value="Ribosomal_bL25_b-dom"/>
</dbReference>
<dbReference type="Gene3D" id="2.170.120.20">
    <property type="entry name" value="Ribosomal protein L25, beta domain"/>
    <property type="match status" value="1"/>
</dbReference>
<dbReference type="Proteomes" id="UP000267250">
    <property type="component" value="Chromosome"/>
</dbReference>
<keyword evidence="2 5" id="KW-0694">RNA-binding</keyword>
<dbReference type="HAMAP" id="MF_01334">
    <property type="entry name" value="Ribosomal_bL25_CTC"/>
    <property type="match status" value="1"/>
</dbReference>
<sequence length="200" mass="21816">MERLTLKADIREGKGKGAARRLRAEGRIPAILYGKDREPVTLAINERDLEQIVGKTALIDLNFGDEKVIAILKEVQRDPIKGFLLHADLQAINLSEKITITVPLHFEGTPVGVKEGGVLQTMVREVELECLPTEMPDYLAVDISDLEIGESLTIGEIDTPENIEILTPAEEVVVTVVAPEGAEEEAEEAAEGEEGEKPAE</sequence>
<comment type="similarity">
    <text evidence="5">Belongs to the bacterial ribosomal protein bL25 family. CTC subfamily.</text>
</comment>
<proteinExistence type="inferred from homology"/>
<evidence type="ECO:0000259" key="8">
    <source>
        <dbReference type="Pfam" id="PF14693"/>
    </source>
</evidence>
<feature type="region of interest" description="Disordered" evidence="6">
    <location>
        <begin position="179"/>
        <end position="200"/>
    </location>
</feature>
<dbReference type="CDD" id="cd00495">
    <property type="entry name" value="Ribosomal_L25_TL5_CTC"/>
    <property type="match status" value="1"/>
</dbReference>
<reference evidence="9 10" key="1">
    <citation type="submission" date="2016-07" db="EMBL/GenBank/DDBJ databases">
        <title>Genome and transcriptome analysis of iron-reducing fermentative bacteria Anoxybacter fermentans.</title>
        <authorList>
            <person name="Zeng X."/>
            <person name="Shao Z."/>
        </authorList>
    </citation>
    <scope>NUCLEOTIDE SEQUENCE [LARGE SCALE GENOMIC DNA]</scope>
    <source>
        <strain evidence="9 10">DY22613</strain>
    </source>
</reference>
<dbReference type="NCBIfam" id="TIGR00731">
    <property type="entry name" value="bL25_bact_ctc"/>
    <property type="match status" value="1"/>
</dbReference>
<dbReference type="GO" id="GO:0022625">
    <property type="term" value="C:cytosolic large ribosomal subunit"/>
    <property type="evidence" value="ECO:0007669"/>
    <property type="project" value="TreeGrafter"/>
</dbReference>
<name>A0A3Q9HS58_9FIRM</name>
<evidence type="ECO:0000256" key="6">
    <source>
        <dbReference type="SAM" id="MobiDB-lite"/>
    </source>
</evidence>
<evidence type="ECO:0000313" key="9">
    <source>
        <dbReference type="EMBL" id="AZR74560.1"/>
    </source>
</evidence>
<feature type="compositionally biased region" description="Acidic residues" evidence="6">
    <location>
        <begin position="181"/>
        <end position="194"/>
    </location>
</feature>
<dbReference type="InterPro" id="IPR020930">
    <property type="entry name" value="Ribosomal_uL5_bac-type"/>
</dbReference>
<gene>
    <name evidence="5" type="primary">rplY</name>
    <name evidence="5" type="synonym">ctc</name>
    <name evidence="9" type="ORF">BBF96_14890</name>
</gene>
<dbReference type="EMBL" id="CP016379">
    <property type="protein sequence ID" value="AZR74560.1"/>
    <property type="molecule type" value="Genomic_DNA"/>
</dbReference>
<dbReference type="PANTHER" id="PTHR33284">
    <property type="entry name" value="RIBOSOMAL PROTEIN L25/GLN-TRNA SYNTHETASE, ANTI-CODON-BINDING DOMAIN-CONTAINING PROTEIN"/>
    <property type="match status" value="1"/>
</dbReference>
<keyword evidence="3 5" id="KW-0689">Ribosomal protein</keyword>
<dbReference type="GO" id="GO:0003735">
    <property type="term" value="F:structural constituent of ribosome"/>
    <property type="evidence" value="ECO:0007669"/>
    <property type="project" value="InterPro"/>
</dbReference>
<evidence type="ECO:0000256" key="4">
    <source>
        <dbReference type="ARBA" id="ARBA00023274"/>
    </source>
</evidence>